<dbReference type="InterPro" id="IPR011051">
    <property type="entry name" value="RmlC_Cupin_sf"/>
</dbReference>
<dbReference type="InterPro" id="IPR014710">
    <property type="entry name" value="RmlC-like_jellyroll"/>
</dbReference>
<comment type="caution">
    <text evidence="2">The sequence shown here is derived from an EMBL/GenBank/DDBJ whole genome shotgun (WGS) entry which is preliminary data.</text>
</comment>
<sequence length="142" mass="15243">MSQESRTAQPRSRTRTLPGKYTVGSWQSLTAPDPQQLIAEEVIATQRVMVVRCAYRPGTDIPPHVHRREQLTIVESGVLEFAINGGTVAVEPGRMISVFPGVLHGTRVAGDEPVRALNIFYAATASPGGGGAPTLARRSRAI</sequence>
<protein>
    <submittedName>
        <fullName evidence="2">Cupin domain-containing protein</fullName>
    </submittedName>
</protein>
<name>A0A938BMC5_UNCEI</name>
<dbReference type="AlphaFoldDB" id="A0A938BMC5"/>
<dbReference type="EMBL" id="VGIY01000209">
    <property type="protein sequence ID" value="MBM3317879.1"/>
    <property type="molecule type" value="Genomic_DNA"/>
</dbReference>
<evidence type="ECO:0000313" key="2">
    <source>
        <dbReference type="EMBL" id="MBM3317879.1"/>
    </source>
</evidence>
<evidence type="ECO:0000313" key="3">
    <source>
        <dbReference type="Proteomes" id="UP000748308"/>
    </source>
</evidence>
<organism evidence="2 3">
    <name type="scientific">Eiseniibacteriota bacterium</name>
    <dbReference type="NCBI Taxonomy" id="2212470"/>
    <lineage>
        <taxon>Bacteria</taxon>
        <taxon>Candidatus Eiseniibacteriota</taxon>
    </lineage>
</organism>
<dbReference type="Gene3D" id="2.60.120.10">
    <property type="entry name" value="Jelly Rolls"/>
    <property type="match status" value="1"/>
</dbReference>
<accession>A0A938BMC5</accession>
<feature type="domain" description="Cupin type-2" evidence="1">
    <location>
        <begin position="53"/>
        <end position="120"/>
    </location>
</feature>
<dbReference type="Proteomes" id="UP000748308">
    <property type="component" value="Unassembled WGS sequence"/>
</dbReference>
<dbReference type="SUPFAM" id="SSF51182">
    <property type="entry name" value="RmlC-like cupins"/>
    <property type="match status" value="1"/>
</dbReference>
<dbReference type="Pfam" id="PF07883">
    <property type="entry name" value="Cupin_2"/>
    <property type="match status" value="1"/>
</dbReference>
<gene>
    <name evidence="2" type="ORF">FJY75_08490</name>
</gene>
<reference evidence="2" key="1">
    <citation type="submission" date="2019-03" db="EMBL/GenBank/DDBJ databases">
        <title>Lake Tanganyika Metagenome-Assembled Genomes (MAGs).</title>
        <authorList>
            <person name="Tran P."/>
        </authorList>
    </citation>
    <scope>NUCLEOTIDE SEQUENCE</scope>
    <source>
        <strain evidence="2">M_DeepCast_400m_m2_100</strain>
    </source>
</reference>
<dbReference type="InterPro" id="IPR013096">
    <property type="entry name" value="Cupin_2"/>
</dbReference>
<evidence type="ECO:0000259" key="1">
    <source>
        <dbReference type="Pfam" id="PF07883"/>
    </source>
</evidence>
<proteinExistence type="predicted"/>
<dbReference type="InterPro" id="IPR052535">
    <property type="entry name" value="Bacilysin_H2HPP_isomerase"/>
</dbReference>
<dbReference type="PANTHER" id="PTHR40112">
    <property type="entry name" value="H2HPP ISOMERASE"/>
    <property type="match status" value="1"/>
</dbReference>
<dbReference type="PANTHER" id="PTHR40112:SF1">
    <property type="entry name" value="H2HPP ISOMERASE"/>
    <property type="match status" value="1"/>
</dbReference>